<accession>A0A7K4K1L3</accession>
<dbReference type="InterPro" id="IPR031447">
    <property type="entry name" value="MNR"/>
</dbReference>
<dbReference type="AlphaFoldDB" id="A0A7K4K1L3"/>
<gene>
    <name evidence="2" type="ORF">CRYSOU_R05124</name>
</gene>
<dbReference type="PANTHER" id="PTHR15732">
    <property type="entry name" value="PROTEIN MOONRAKER"/>
    <property type="match status" value="1"/>
</dbReference>
<feature type="non-terminal residue" evidence="2">
    <location>
        <position position="1"/>
    </location>
</feature>
<dbReference type="Pfam" id="PF15718">
    <property type="entry name" value="MNR"/>
    <property type="match status" value="2"/>
</dbReference>
<evidence type="ECO:0000256" key="1">
    <source>
        <dbReference type="SAM" id="MobiDB-lite"/>
    </source>
</evidence>
<comment type="caution">
    <text evidence="2">The sequence shown here is derived from an EMBL/GenBank/DDBJ whole genome shotgun (WGS) entry which is preliminary data.</text>
</comment>
<dbReference type="OrthoDB" id="10072648at2759"/>
<feature type="region of interest" description="Disordered" evidence="1">
    <location>
        <begin position="155"/>
        <end position="182"/>
    </location>
</feature>
<name>A0A7K4K1L3_9AVES</name>
<feature type="non-terminal residue" evidence="2">
    <location>
        <position position="890"/>
    </location>
</feature>
<protein>
    <submittedName>
        <fullName evidence="2">MOONR protein</fullName>
    </submittedName>
</protein>
<dbReference type="GO" id="GO:0007099">
    <property type="term" value="P:centriole replication"/>
    <property type="evidence" value="ECO:0007669"/>
    <property type="project" value="InterPro"/>
</dbReference>
<proteinExistence type="predicted"/>
<dbReference type="GO" id="GO:0034451">
    <property type="term" value="C:centriolar satellite"/>
    <property type="evidence" value="ECO:0007669"/>
    <property type="project" value="TreeGrafter"/>
</dbReference>
<feature type="compositionally biased region" description="Basic and acidic residues" evidence="1">
    <location>
        <begin position="169"/>
        <end position="182"/>
    </location>
</feature>
<dbReference type="Proteomes" id="UP000545332">
    <property type="component" value="Unassembled WGS sequence"/>
</dbReference>
<reference evidence="2 3" key="1">
    <citation type="submission" date="2019-09" db="EMBL/GenBank/DDBJ databases">
        <title>Bird 10,000 Genomes (B10K) Project - Family phase.</title>
        <authorList>
            <person name="Zhang G."/>
        </authorList>
    </citation>
    <scope>NUCLEOTIDE SEQUENCE [LARGE SCALE GENOMIC DNA]</scope>
    <source>
        <strain evidence="2">B10K-MSB-42743</strain>
        <tissue evidence="2">Heart</tissue>
    </source>
</reference>
<dbReference type="EMBL" id="VWPX01003280">
    <property type="protein sequence ID" value="NWI09786.1"/>
    <property type="molecule type" value="Genomic_DNA"/>
</dbReference>
<evidence type="ECO:0000313" key="2">
    <source>
        <dbReference type="EMBL" id="NWI09786.1"/>
    </source>
</evidence>
<evidence type="ECO:0000313" key="3">
    <source>
        <dbReference type="Proteomes" id="UP000545332"/>
    </source>
</evidence>
<keyword evidence="3" id="KW-1185">Reference proteome</keyword>
<feature type="region of interest" description="Disordered" evidence="1">
    <location>
        <begin position="479"/>
        <end position="501"/>
    </location>
</feature>
<organism evidence="2 3">
    <name type="scientific">Crypturellus soui</name>
    <dbReference type="NCBI Taxonomy" id="458187"/>
    <lineage>
        <taxon>Eukaryota</taxon>
        <taxon>Metazoa</taxon>
        <taxon>Chordata</taxon>
        <taxon>Craniata</taxon>
        <taxon>Vertebrata</taxon>
        <taxon>Euteleostomi</taxon>
        <taxon>Archelosauria</taxon>
        <taxon>Archosauria</taxon>
        <taxon>Dinosauria</taxon>
        <taxon>Saurischia</taxon>
        <taxon>Theropoda</taxon>
        <taxon>Coelurosauria</taxon>
        <taxon>Aves</taxon>
        <taxon>Palaeognathae</taxon>
        <taxon>Tinamiformes</taxon>
        <taxon>Tinamidae</taxon>
        <taxon>Crypturellus</taxon>
    </lineage>
</organism>
<dbReference type="PANTHER" id="PTHR15732:SF4">
    <property type="entry name" value="PROTEIN MOONRAKER"/>
    <property type="match status" value="1"/>
</dbReference>
<dbReference type="GO" id="GO:0071539">
    <property type="term" value="P:protein localization to centrosome"/>
    <property type="evidence" value="ECO:0007669"/>
    <property type="project" value="TreeGrafter"/>
</dbReference>
<sequence length="890" mass="100745">TLKQLQFNRNVPVVPENLSVRFHSPRPIIIEKLKPSKDRRSLAGSKDPSIRSSGMFSVISEEKLKFAIQLAKRDIRQRHCEEQVKQHVFGATTNKQLLAKGFQQHKNELFQSLEEKNVPNSWTPLKCQQKLGQPSKAETSSSGAKLSLYTPNEGRLIPSVLDSPPTHDPGPDSKKSIRKKDENIQEVRRLQRELRSCIQKIEELSKKERGDILDPGEEQRIRIRRQEQTVQSARTLYVLQQQVKEIQDDLDKLSPHKVKHTKKSRAVSRLAAAHRGAIRALQTFANQFTDQTEQQVPTHYKELGNLIRQLSLCSAKLEMDSSLSDTIIDILLQVEDLDSLLEKKQTPKKTKKCLSAFQGKSPGSSMIFPTRKRLRSPRGENKPLILKKQLGQEPKNPSSTRRLLIDKHEFAANVSAVSKTNSHVHISQNKFQEENDPPTPKKNAILQGSLGALARARAVKKGPMLESSPLRKKGALLPAKSKGVPKPVKSRQVQRQGKRARFQETTVAFQLKETKRQVKEGRIPWVPPNPTSPPASPKRYVHSNCVFEEPINVKKSFGIRSDKASSSPIPPTPFQQNGLLVMITCFCHTIFHNDFVFGRSQGASPVQFADKVESTVQEHLEPLLDKAQKVNLSSETNSHLKDCLSISEHSAAEKADADKLSEKLLDDLLEDTAQELWSMEHQERLQPPALAMAECPSLEAMLQKMEDIERYQEAVRRRLAQIVYSDFEFWTQEEKKEQQNAPIVKKPLSPHPIQITKLIGQKEPEIDVIFENSFNGNAVDENKTSEEKLQHGSDILQPLSQNMSLQNECYVSLSLPKSMFQSILDYNNRYKHHLKIISHEAVGSFNPWQIAESLAEELTEEALCDVAAELQNVCEDYAEAVFTSEFLQPT</sequence>